<feature type="transmembrane region" description="Helical" evidence="1">
    <location>
        <begin position="103"/>
        <end position="121"/>
    </location>
</feature>
<name>A0ABS1KR25_9BACT</name>
<sequence>MNAYEEEMQKNVEGGKPVHGDDADARSYRQVFGALKQEPDFVLPLAFADRVAQKVMQKQSARIATREYIWFGLGAVLLLAAFITAVVVTNFKFSLGVFSALKSNEGLLIFGVLFIGLLHFVDKRFIRSKTAGT</sequence>
<evidence type="ECO:0008006" key="4">
    <source>
        <dbReference type="Google" id="ProtNLM"/>
    </source>
</evidence>
<keyword evidence="1" id="KW-0472">Membrane</keyword>
<keyword evidence="1" id="KW-0812">Transmembrane</keyword>
<reference evidence="2 3" key="1">
    <citation type="submission" date="2021-01" db="EMBL/GenBank/DDBJ databases">
        <title>Chryseolinea sp. Jin1 Genome sequencing and assembly.</title>
        <authorList>
            <person name="Kim I."/>
        </authorList>
    </citation>
    <scope>NUCLEOTIDE SEQUENCE [LARGE SCALE GENOMIC DNA]</scope>
    <source>
        <strain evidence="2 3">Jin1</strain>
    </source>
</reference>
<keyword evidence="1" id="KW-1133">Transmembrane helix</keyword>
<dbReference type="RefSeq" id="WP_202009288.1">
    <property type="nucleotide sequence ID" value="NZ_JAERRB010000003.1"/>
</dbReference>
<organism evidence="2 3">
    <name type="scientific">Chryseolinea lacunae</name>
    <dbReference type="NCBI Taxonomy" id="2801331"/>
    <lineage>
        <taxon>Bacteria</taxon>
        <taxon>Pseudomonadati</taxon>
        <taxon>Bacteroidota</taxon>
        <taxon>Cytophagia</taxon>
        <taxon>Cytophagales</taxon>
        <taxon>Fulvivirgaceae</taxon>
        <taxon>Chryseolinea</taxon>
    </lineage>
</organism>
<evidence type="ECO:0000313" key="3">
    <source>
        <dbReference type="Proteomes" id="UP000613030"/>
    </source>
</evidence>
<comment type="caution">
    <text evidence="2">The sequence shown here is derived from an EMBL/GenBank/DDBJ whole genome shotgun (WGS) entry which is preliminary data.</text>
</comment>
<evidence type="ECO:0000256" key="1">
    <source>
        <dbReference type="SAM" id="Phobius"/>
    </source>
</evidence>
<feature type="transmembrane region" description="Helical" evidence="1">
    <location>
        <begin position="68"/>
        <end position="91"/>
    </location>
</feature>
<proteinExistence type="predicted"/>
<protein>
    <recommendedName>
        <fullName evidence="4">DUF5056 domain-containing protein</fullName>
    </recommendedName>
</protein>
<gene>
    <name evidence="2" type="ORF">JI741_11180</name>
</gene>
<evidence type="ECO:0000313" key="2">
    <source>
        <dbReference type="EMBL" id="MBL0741785.1"/>
    </source>
</evidence>
<accession>A0ABS1KR25</accession>
<dbReference type="Proteomes" id="UP000613030">
    <property type="component" value="Unassembled WGS sequence"/>
</dbReference>
<keyword evidence="3" id="KW-1185">Reference proteome</keyword>
<dbReference type="EMBL" id="JAERRB010000003">
    <property type="protein sequence ID" value="MBL0741785.1"/>
    <property type="molecule type" value="Genomic_DNA"/>
</dbReference>